<evidence type="ECO:0000256" key="1">
    <source>
        <dbReference type="ARBA" id="ARBA00022729"/>
    </source>
</evidence>
<proteinExistence type="predicted"/>
<dbReference type="OrthoDB" id="117402at2"/>
<evidence type="ECO:0000259" key="5">
    <source>
        <dbReference type="Pfam" id="PF01323"/>
    </source>
</evidence>
<dbReference type="Proteomes" id="UP000054314">
    <property type="component" value="Unassembled WGS sequence"/>
</dbReference>
<keyword evidence="3" id="KW-1015">Disulfide bond</keyword>
<evidence type="ECO:0000313" key="6">
    <source>
        <dbReference type="EMBL" id="KGM08287.1"/>
    </source>
</evidence>
<dbReference type="GO" id="GO:0016491">
    <property type="term" value="F:oxidoreductase activity"/>
    <property type="evidence" value="ECO:0007669"/>
    <property type="project" value="UniProtKB-KW"/>
</dbReference>
<feature type="domain" description="DSBA-like thioredoxin" evidence="5">
    <location>
        <begin position="16"/>
        <end position="90"/>
    </location>
</feature>
<dbReference type="GO" id="GO:0016853">
    <property type="term" value="F:isomerase activity"/>
    <property type="evidence" value="ECO:0007669"/>
    <property type="project" value="UniProtKB-KW"/>
</dbReference>
<dbReference type="Pfam" id="PF01323">
    <property type="entry name" value="DSBA"/>
    <property type="match status" value="1"/>
</dbReference>
<dbReference type="Gene3D" id="3.40.30.10">
    <property type="entry name" value="Glutaredoxin"/>
    <property type="match status" value="1"/>
</dbReference>
<gene>
    <name evidence="6" type="ORF">N869_12320</name>
</gene>
<organism evidence="6 7">
    <name type="scientific">Cellulomonas bogoriensis 69B4 = DSM 16987</name>
    <dbReference type="NCBI Taxonomy" id="1386082"/>
    <lineage>
        <taxon>Bacteria</taxon>
        <taxon>Bacillati</taxon>
        <taxon>Actinomycetota</taxon>
        <taxon>Actinomycetes</taxon>
        <taxon>Micrococcales</taxon>
        <taxon>Cellulomonadaceae</taxon>
        <taxon>Cellulomonas</taxon>
    </lineage>
</organism>
<dbReference type="PANTHER" id="PTHR13887">
    <property type="entry name" value="GLUTATHIONE S-TRANSFERASE KAPPA"/>
    <property type="match status" value="1"/>
</dbReference>
<dbReference type="RefSeq" id="WP_035063488.1">
    <property type="nucleotide sequence ID" value="NZ_AXCZ01000485.1"/>
</dbReference>
<name>A0A0A0BKW0_9CELL</name>
<evidence type="ECO:0000256" key="3">
    <source>
        <dbReference type="ARBA" id="ARBA00023157"/>
    </source>
</evidence>
<dbReference type="PANTHER" id="PTHR13887:SF14">
    <property type="entry name" value="DISULFIDE BOND FORMATION PROTEIN D"/>
    <property type="match status" value="1"/>
</dbReference>
<dbReference type="InterPro" id="IPR036249">
    <property type="entry name" value="Thioredoxin-like_sf"/>
</dbReference>
<keyword evidence="2" id="KW-0560">Oxidoreductase</keyword>
<dbReference type="EMBL" id="AXCZ01000485">
    <property type="protein sequence ID" value="KGM08287.1"/>
    <property type="molecule type" value="Genomic_DNA"/>
</dbReference>
<dbReference type="InterPro" id="IPR001853">
    <property type="entry name" value="DSBA-like_thioredoxin_dom"/>
</dbReference>
<evidence type="ECO:0000256" key="2">
    <source>
        <dbReference type="ARBA" id="ARBA00023002"/>
    </source>
</evidence>
<keyword evidence="6" id="KW-0413">Isomerase</keyword>
<dbReference type="AlphaFoldDB" id="A0A0A0BKW0"/>
<sequence length="98" mass="10611">FWEYHDLLFEGGEVRRGNELTTDGLIALADRAGLDTEQFARDLDSEEVAATVATNEEEGRQIGATSTPSFLVAGRGVIGAQPTEVFVEIIEEALAEAR</sequence>
<keyword evidence="4" id="KW-0676">Redox-active center</keyword>
<feature type="non-terminal residue" evidence="6">
    <location>
        <position position="1"/>
    </location>
</feature>
<protein>
    <submittedName>
        <fullName evidence="6">Protein-disulfide isomerase</fullName>
    </submittedName>
</protein>
<comment type="caution">
    <text evidence="6">The sequence shown here is derived from an EMBL/GenBank/DDBJ whole genome shotgun (WGS) entry which is preliminary data.</text>
</comment>
<evidence type="ECO:0000256" key="4">
    <source>
        <dbReference type="ARBA" id="ARBA00023284"/>
    </source>
</evidence>
<dbReference type="SUPFAM" id="SSF52833">
    <property type="entry name" value="Thioredoxin-like"/>
    <property type="match status" value="1"/>
</dbReference>
<evidence type="ECO:0000313" key="7">
    <source>
        <dbReference type="Proteomes" id="UP000054314"/>
    </source>
</evidence>
<accession>A0A0A0BKW0</accession>
<keyword evidence="7" id="KW-1185">Reference proteome</keyword>
<reference evidence="6 7" key="1">
    <citation type="submission" date="2013-08" db="EMBL/GenBank/DDBJ databases">
        <title>Genome sequencing of Cellulomonas bogoriensis 69B4.</title>
        <authorList>
            <person name="Chen F."/>
            <person name="Li Y."/>
            <person name="Wang G."/>
        </authorList>
    </citation>
    <scope>NUCLEOTIDE SEQUENCE [LARGE SCALE GENOMIC DNA]</scope>
    <source>
        <strain evidence="6 7">69B4</strain>
    </source>
</reference>
<keyword evidence="1" id="KW-0732">Signal</keyword>